<evidence type="ECO:0000313" key="5">
    <source>
        <dbReference type="EMBL" id="KAI7755001.1"/>
    </source>
</evidence>
<keyword evidence="2 4" id="KW-0328">Glycosyltransferase</keyword>
<dbReference type="Gene3D" id="3.40.50.2000">
    <property type="entry name" value="Glycogen Phosphorylase B"/>
    <property type="match status" value="2"/>
</dbReference>
<evidence type="ECO:0008006" key="7">
    <source>
        <dbReference type="Google" id="ProtNLM"/>
    </source>
</evidence>
<dbReference type="SUPFAM" id="SSF53756">
    <property type="entry name" value="UDP-Glycosyltransferase/glycogen phosphorylase"/>
    <property type="match status" value="1"/>
</dbReference>
<feature type="non-terminal residue" evidence="5">
    <location>
        <position position="1"/>
    </location>
</feature>
<gene>
    <name evidence="5" type="ORF">M8C21_010131</name>
</gene>
<keyword evidence="3 4" id="KW-0808">Transferase</keyword>
<dbReference type="CDD" id="cd03784">
    <property type="entry name" value="GT1_Gtf-like"/>
    <property type="match status" value="1"/>
</dbReference>
<comment type="similarity">
    <text evidence="1 4">Belongs to the UDP-glycosyltransferase family.</text>
</comment>
<sequence>YKELIGDDCTEPSWSIQLPGLPQLKIRDLPSFCNPSNTYSFALPLFKEQFDILERQVNNILVNSFDALEKEALQEIEGKLKLVGVGPIIMLSKTQKEAMAHALLESGRPFLWVIREKDGEEEEEMSRMDELKQLGLIVPWCSQLEVLSHPSLGCFVTHCGWNSTLESIACGVPVVAFPHWTDQSTNAKLIEDVWGTGVRVTSNEDGVVEGEEIRRCVE</sequence>
<protein>
    <recommendedName>
        <fullName evidence="7">UDP-glycosyltransferases domain-containing protein</fullName>
    </recommendedName>
</protein>
<dbReference type="InterPro" id="IPR002213">
    <property type="entry name" value="UDP_glucos_trans"/>
</dbReference>
<reference evidence="5" key="1">
    <citation type="submission" date="2022-06" db="EMBL/GenBank/DDBJ databases">
        <title>Uncovering the hologenomic basis of an extraordinary plant invasion.</title>
        <authorList>
            <person name="Bieker V.C."/>
            <person name="Martin M.D."/>
            <person name="Gilbert T."/>
            <person name="Hodgins K."/>
            <person name="Battlay P."/>
            <person name="Petersen B."/>
            <person name="Wilson J."/>
        </authorList>
    </citation>
    <scope>NUCLEOTIDE SEQUENCE</scope>
    <source>
        <strain evidence="5">AA19_3_7</strain>
        <tissue evidence="5">Leaf</tissue>
    </source>
</reference>
<dbReference type="EMBL" id="JAMZMK010002124">
    <property type="protein sequence ID" value="KAI7755001.1"/>
    <property type="molecule type" value="Genomic_DNA"/>
</dbReference>
<evidence type="ECO:0000256" key="1">
    <source>
        <dbReference type="ARBA" id="ARBA00009995"/>
    </source>
</evidence>
<dbReference type="PANTHER" id="PTHR11926">
    <property type="entry name" value="GLUCOSYL/GLUCURONOSYL TRANSFERASES"/>
    <property type="match status" value="1"/>
</dbReference>
<dbReference type="PROSITE" id="PS00375">
    <property type="entry name" value="UDPGT"/>
    <property type="match status" value="1"/>
</dbReference>
<organism evidence="5 6">
    <name type="scientific">Ambrosia artemisiifolia</name>
    <name type="common">Common ragweed</name>
    <dbReference type="NCBI Taxonomy" id="4212"/>
    <lineage>
        <taxon>Eukaryota</taxon>
        <taxon>Viridiplantae</taxon>
        <taxon>Streptophyta</taxon>
        <taxon>Embryophyta</taxon>
        <taxon>Tracheophyta</taxon>
        <taxon>Spermatophyta</taxon>
        <taxon>Magnoliopsida</taxon>
        <taxon>eudicotyledons</taxon>
        <taxon>Gunneridae</taxon>
        <taxon>Pentapetalae</taxon>
        <taxon>asterids</taxon>
        <taxon>campanulids</taxon>
        <taxon>Asterales</taxon>
        <taxon>Asteraceae</taxon>
        <taxon>Asteroideae</taxon>
        <taxon>Heliantheae alliance</taxon>
        <taxon>Heliantheae</taxon>
        <taxon>Ambrosia</taxon>
    </lineage>
</organism>
<accession>A0AAD5DA59</accession>
<evidence type="ECO:0000256" key="4">
    <source>
        <dbReference type="RuleBase" id="RU003718"/>
    </source>
</evidence>
<dbReference type="GO" id="GO:0080044">
    <property type="term" value="F:quercetin 7-O-glucosyltransferase activity"/>
    <property type="evidence" value="ECO:0007669"/>
    <property type="project" value="TreeGrafter"/>
</dbReference>
<dbReference type="Pfam" id="PF00201">
    <property type="entry name" value="UDPGT"/>
    <property type="match status" value="1"/>
</dbReference>
<dbReference type="PANTHER" id="PTHR11926:SF870">
    <property type="entry name" value="UDP-GLYCOSYLTRANSFERASE 75B1"/>
    <property type="match status" value="1"/>
</dbReference>
<dbReference type="AlphaFoldDB" id="A0AAD5DA59"/>
<dbReference type="Proteomes" id="UP001206925">
    <property type="component" value="Unassembled WGS sequence"/>
</dbReference>
<dbReference type="InterPro" id="IPR035595">
    <property type="entry name" value="UDP_glycos_trans_CS"/>
</dbReference>
<evidence type="ECO:0000313" key="6">
    <source>
        <dbReference type="Proteomes" id="UP001206925"/>
    </source>
</evidence>
<proteinExistence type="inferred from homology"/>
<dbReference type="GO" id="GO:0080043">
    <property type="term" value="F:quercetin 3-O-glucosyltransferase activity"/>
    <property type="evidence" value="ECO:0007669"/>
    <property type="project" value="TreeGrafter"/>
</dbReference>
<keyword evidence="6" id="KW-1185">Reference proteome</keyword>
<feature type="non-terminal residue" evidence="5">
    <location>
        <position position="218"/>
    </location>
</feature>
<evidence type="ECO:0000256" key="3">
    <source>
        <dbReference type="ARBA" id="ARBA00022679"/>
    </source>
</evidence>
<evidence type="ECO:0000256" key="2">
    <source>
        <dbReference type="ARBA" id="ARBA00022676"/>
    </source>
</evidence>
<name>A0AAD5DA59_AMBAR</name>
<comment type="caution">
    <text evidence="5">The sequence shown here is derived from an EMBL/GenBank/DDBJ whole genome shotgun (WGS) entry which is preliminary data.</text>
</comment>